<accession>A0ABW9VJ58</accession>
<dbReference type="RefSeq" id="WP_161039012.1">
    <property type="nucleotide sequence ID" value="NZ_WWCM01000005.1"/>
</dbReference>
<sequence length="73" mass="7826">MSVTTSYKTATFSPAECFAVVRGLRTRIDLLTAQLAATVATGDEPESPYLEQQLAAAHDALAQLNGLPFMVRV</sequence>
<evidence type="ECO:0000313" key="1">
    <source>
        <dbReference type="EMBL" id="MYM39644.1"/>
    </source>
</evidence>
<evidence type="ECO:0000313" key="2">
    <source>
        <dbReference type="Proteomes" id="UP000478090"/>
    </source>
</evidence>
<keyword evidence="2" id="KW-1185">Reference proteome</keyword>
<dbReference type="Proteomes" id="UP000478090">
    <property type="component" value="Unassembled WGS sequence"/>
</dbReference>
<organism evidence="1 2">
    <name type="scientific">Duganella qianjiadongensis</name>
    <dbReference type="NCBI Taxonomy" id="2692176"/>
    <lineage>
        <taxon>Bacteria</taxon>
        <taxon>Pseudomonadati</taxon>
        <taxon>Pseudomonadota</taxon>
        <taxon>Betaproteobacteria</taxon>
        <taxon>Burkholderiales</taxon>
        <taxon>Oxalobacteraceae</taxon>
        <taxon>Telluria group</taxon>
        <taxon>Duganella</taxon>
    </lineage>
</organism>
<reference evidence="1 2" key="1">
    <citation type="submission" date="2019-12" db="EMBL/GenBank/DDBJ databases">
        <title>Novel species isolated from a subtropical stream in China.</title>
        <authorList>
            <person name="Lu H."/>
        </authorList>
    </citation>
    <scope>NUCLEOTIDE SEQUENCE [LARGE SCALE GENOMIC DNA]</scope>
    <source>
        <strain evidence="1 2">CY13W</strain>
    </source>
</reference>
<name>A0ABW9VJ58_9BURK</name>
<comment type="caution">
    <text evidence="1">The sequence shown here is derived from an EMBL/GenBank/DDBJ whole genome shotgun (WGS) entry which is preliminary data.</text>
</comment>
<proteinExistence type="predicted"/>
<protein>
    <submittedName>
        <fullName evidence="1">Uncharacterized protein</fullName>
    </submittedName>
</protein>
<gene>
    <name evidence="1" type="ORF">GTP27_09910</name>
</gene>
<dbReference type="EMBL" id="WWCM01000005">
    <property type="protein sequence ID" value="MYM39644.1"/>
    <property type="molecule type" value="Genomic_DNA"/>
</dbReference>